<protein>
    <submittedName>
        <fullName evidence="1">Uncharacterized protein</fullName>
    </submittedName>
</protein>
<dbReference type="AlphaFoldDB" id="A0A1I0GAT5"/>
<sequence>MGKLTGFGRAFASSMLKGSRRAEALRKRKIEKELIEHLGYSRSKAKKMVSELDNGK</sequence>
<accession>A0A1I0GAT5</accession>
<organism evidence="1 2">
    <name type="scientific">Nitrosospira multiformis</name>
    <dbReference type="NCBI Taxonomy" id="1231"/>
    <lineage>
        <taxon>Bacteria</taxon>
        <taxon>Pseudomonadati</taxon>
        <taxon>Pseudomonadota</taxon>
        <taxon>Betaproteobacteria</taxon>
        <taxon>Nitrosomonadales</taxon>
        <taxon>Nitrosomonadaceae</taxon>
        <taxon>Nitrosospira</taxon>
    </lineage>
</organism>
<name>A0A1I0GAT5_9PROT</name>
<dbReference type="RefSeq" id="WP_177171107.1">
    <property type="nucleotide sequence ID" value="NZ_FOHI01000012.1"/>
</dbReference>
<proteinExistence type="predicted"/>
<gene>
    <name evidence="1" type="ORF">SAMN05216412_11261</name>
</gene>
<dbReference type="Proteomes" id="UP000183339">
    <property type="component" value="Unassembled WGS sequence"/>
</dbReference>
<evidence type="ECO:0000313" key="2">
    <source>
        <dbReference type="Proteomes" id="UP000183339"/>
    </source>
</evidence>
<reference evidence="1 2" key="1">
    <citation type="submission" date="2016-10" db="EMBL/GenBank/DDBJ databases">
        <authorList>
            <person name="de Groot N.N."/>
        </authorList>
    </citation>
    <scope>NUCLEOTIDE SEQUENCE [LARGE SCALE GENOMIC DNA]</scope>
    <source>
        <strain evidence="1 2">Nl7</strain>
    </source>
</reference>
<evidence type="ECO:0000313" key="1">
    <source>
        <dbReference type="EMBL" id="SET67896.1"/>
    </source>
</evidence>
<dbReference type="EMBL" id="FOHI01000012">
    <property type="protein sequence ID" value="SET67896.1"/>
    <property type="molecule type" value="Genomic_DNA"/>
</dbReference>